<comment type="caution">
    <text evidence="3">The sequence shown here is derived from an EMBL/GenBank/DDBJ whole genome shotgun (WGS) entry which is preliminary data.</text>
</comment>
<feature type="domain" description="Ferrous iron transporter FeoA-like" evidence="2">
    <location>
        <begin position="6"/>
        <end position="78"/>
    </location>
</feature>
<dbReference type="Gene3D" id="2.30.30.90">
    <property type="match status" value="1"/>
</dbReference>
<evidence type="ECO:0000313" key="3">
    <source>
        <dbReference type="EMBL" id="HIT98966.1"/>
    </source>
</evidence>
<dbReference type="AlphaFoldDB" id="A0A9D1HBG7"/>
<sequence length="83" mass="9096">MNSTAIPLSKAMPGKKYIISRIEKGKTDQKQLGGYGFSSGSHIKFLFSNPSGSSRAYEIMGTVIALRYEDAQTIYVYPADIVT</sequence>
<dbReference type="EMBL" id="DVLX01000023">
    <property type="protein sequence ID" value="HIT98966.1"/>
    <property type="molecule type" value="Genomic_DNA"/>
</dbReference>
<evidence type="ECO:0000256" key="1">
    <source>
        <dbReference type="ARBA" id="ARBA00023004"/>
    </source>
</evidence>
<organism evidence="3 4">
    <name type="scientific">Candidatus Allocopromorpha excrementavium</name>
    <dbReference type="NCBI Taxonomy" id="2840741"/>
    <lineage>
        <taxon>Bacteria</taxon>
        <taxon>Bacillati</taxon>
        <taxon>Bacillota</taxon>
        <taxon>Clostridia</taxon>
        <taxon>Eubacteriales</taxon>
        <taxon>Eubacteriaceae</taxon>
        <taxon>Eubacteriaceae incertae sedis</taxon>
        <taxon>Candidatus Allocopromorpha</taxon>
    </lineage>
</organism>
<dbReference type="InterPro" id="IPR038157">
    <property type="entry name" value="FeoA_core_dom"/>
</dbReference>
<dbReference type="SMART" id="SM00899">
    <property type="entry name" value="FeoA"/>
    <property type="match status" value="1"/>
</dbReference>
<protein>
    <submittedName>
        <fullName evidence="3">Ferrous iron transport protein A</fullName>
    </submittedName>
</protein>
<dbReference type="SUPFAM" id="SSF50037">
    <property type="entry name" value="C-terminal domain of transcriptional repressors"/>
    <property type="match status" value="1"/>
</dbReference>
<accession>A0A9D1HBG7</accession>
<gene>
    <name evidence="3" type="ORF">IAD12_01755</name>
</gene>
<dbReference type="InterPro" id="IPR007167">
    <property type="entry name" value="Fe-transptr_FeoA-like"/>
</dbReference>
<reference evidence="3" key="1">
    <citation type="submission" date="2020-10" db="EMBL/GenBank/DDBJ databases">
        <authorList>
            <person name="Gilroy R."/>
        </authorList>
    </citation>
    <scope>NUCLEOTIDE SEQUENCE</scope>
    <source>
        <strain evidence="3">CHK176-22527</strain>
    </source>
</reference>
<keyword evidence="1" id="KW-0408">Iron</keyword>
<dbReference type="Pfam" id="PF04023">
    <property type="entry name" value="FeoA"/>
    <property type="match status" value="1"/>
</dbReference>
<evidence type="ECO:0000259" key="2">
    <source>
        <dbReference type="SMART" id="SM00899"/>
    </source>
</evidence>
<proteinExistence type="predicted"/>
<dbReference type="GO" id="GO:0046914">
    <property type="term" value="F:transition metal ion binding"/>
    <property type="evidence" value="ECO:0007669"/>
    <property type="project" value="InterPro"/>
</dbReference>
<reference evidence="3" key="2">
    <citation type="journal article" date="2021" name="PeerJ">
        <title>Extensive microbial diversity within the chicken gut microbiome revealed by metagenomics and culture.</title>
        <authorList>
            <person name="Gilroy R."/>
            <person name="Ravi A."/>
            <person name="Getino M."/>
            <person name="Pursley I."/>
            <person name="Horton D.L."/>
            <person name="Alikhan N.F."/>
            <person name="Baker D."/>
            <person name="Gharbi K."/>
            <person name="Hall N."/>
            <person name="Watson M."/>
            <person name="Adriaenssens E.M."/>
            <person name="Foster-Nyarko E."/>
            <person name="Jarju S."/>
            <person name="Secka A."/>
            <person name="Antonio M."/>
            <person name="Oren A."/>
            <person name="Chaudhuri R.R."/>
            <person name="La Ragione R."/>
            <person name="Hildebrand F."/>
            <person name="Pallen M.J."/>
        </authorList>
    </citation>
    <scope>NUCLEOTIDE SEQUENCE</scope>
    <source>
        <strain evidence="3">CHK176-22527</strain>
    </source>
</reference>
<dbReference type="InterPro" id="IPR008988">
    <property type="entry name" value="Transcriptional_repressor_C"/>
</dbReference>
<name>A0A9D1HBG7_9FIRM</name>
<evidence type="ECO:0000313" key="4">
    <source>
        <dbReference type="Proteomes" id="UP000824159"/>
    </source>
</evidence>
<dbReference type="Proteomes" id="UP000824159">
    <property type="component" value="Unassembled WGS sequence"/>
</dbReference>